<organism evidence="1 2">
    <name type="scientific">Apiospora aurea</name>
    <dbReference type="NCBI Taxonomy" id="335848"/>
    <lineage>
        <taxon>Eukaryota</taxon>
        <taxon>Fungi</taxon>
        <taxon>Dikarya</taxon>
        <taxon>Ascomycota</taxon>
        <taxon>Pezizomycotina</taxon>
        <taxon>Sordariomycetes</taxon>
        <taxon>Xylariomycetidae</taxon>
        <taxon>Amphisphaeriales</taxon>
        <taxon>Apiosporaceae</taxon>
        <taxon>Apiospora</taxon>
    </lineage>
</organism>
<protein>
    <submittedName>
        <fullName evidence="1">Uncharacterized protein</fullName>
    </submittedName>
</protein>
<dbReference type="EMBL" id="JAQQWE010000008">
    <property type="protein sequence ID" value="KAK7943128.1"/>
    <property type="molecule type" value="Genomic_DNA"/>
</dbReference>
<keyword evidence="2" id="KW-1185">Reference proteome</keyword>
<sequence>MLGYLLPDASMDIYAEILNYNAADEQYNLIMEFEFVPSTAAGFQHLTPTPNTTIFDTTMPAPYALPKSGLLWAVGGHLEDGGATLQLTGNGVPLCTSQAGYGDTPSYVDWNGTPRISSMGVCFDIGNQTVGDQWSVTGHYDLTQHPVLLFGNNPAPVVAAIEAFVLH</sequence>
<dbReference type="RefSeq" id="XP_066695159.1">
    <property type="nucleotide sequence ID" value="XM_066848463.1"/>
</dbReference>
<evidence type="ECO:0000313" key="1">
    <source>
        <dbReference type="EMBL" id="KAK7943128.1"/>
    </source>
</evidence>
<evidence type="ECO:0000313" key="2">
    <source>
        <dbReference type="Proteomes" id="UP001391051"/>
    </source>
</evidence>
<gene>
    <name evidence="1" type="ORF">PG986_012241</name>
</gene>
<dbReference type="GeneID" id="92081525"/>
<name>A0ABR1PZF9_9PEZI</name>
<proteinExistence type="predicted"/>
<comment type="caution">
    <text evidence="1">The sequence shown here is derived from an EMBL/GenBank/DDBJ whole genome shotgun (WGS) entry which is preliminary data.</text>
</comment>
<reference evidence="1 2" key="1">
    <citation type="submission" date="2023-01" db="EMBL/GenBank/DDBJ databases">
        <title>Analysis of 21 Apiospora genomes using comparative genomics revels a genus with tremendous synthesis potential of carbohydrate active enzymes and secondary metabolites.</title>
        <authorList>
            <person name="Sorensen T."/>
        </authorList>
    </citation>
    <scope>NUCLEOTIDE SEQUENCE [LARGE SCALE GENOMIC DNA]</scope>
    <source>
        <strain evidence="1 2">CBS 24483</strain>
    </source>
</reference>
<accession>A0ABR1PZF9</accession>
<dbReference type="Proteomes" id="UP001391051">
    <property type="component" value="Unassembled WGS sequence"/>
</dbReference>